<dbReference type="PANTHER" id="PTHR34203">
    <property type="entry name" value="METHYLTRANSFERASE, FKBM FAMILY PROTEIN"/>
    <property type="match status" value="1"/>
</dbReference>
<feature type="domain" description="Methyltransferase FkbM" evidence="1">
    <location>
        <begin position="95"/>
        <end position="294"/>
    </location>
</feature>
<keyword evidence="3" id="KW-1185">Reference proteome</keyword>
<organism evidence="2 3">
    <name type="scientific">Chlamydomonas incerta</name>
    <dbReference type="NCBI Taxonomy" id="51695"/>
    <lineage>
        <taxon>Eukaryota</taxon>
        <taxon>Viridiplantae</taxon>
        <taxon>Chlorophyta</taxon>
        <taxon>core chlorophytes</taxon>
        <taxon>Chlorophyceae</taxon>
        <taxon>CS clade</taxon>
        <taxon>Chlamydomonadales</taxon>
        <taxon>Chlamydomonadaceae</taxon>
        <taxon>Chlamydomonas</taxon>
    </lineage>
</organism>
<reference evidence="2" key="1">
    <citation type="journal article" date="2020" name="bioRxiv">
        <title>Comparative genomics of Chlamydomonas.</title>
        <authorList>
            <person name="Craig R.J."/>
            <person name="Hasan A.R."/>
            <person name="Ness R.W."/>
            <person name="Keightley P.D."/>
        </authorList>
    </citation>
    <scope>NUCLEOTIDE SEQUENCE</scope>
    <source>
        <strain evidence="2">SAG 7.73</strain>
    </source>
</reference>
<gene>
    <name evidence="2" type="ORF">HXX76_007492</name>
</gene>
<dbReference type="EMBL" id="JAEHOC010000016">
    <property type="protein sequence ID" value="KAG2434597.1"/>
    <property type="molecule type" value="Genomic_DNA"/>
</dbReference>
<evidence type="ECO:0000313" key="3">
    <source>
        <dbReference type="Proteomes" id="UP000650467"/>
    </source>
</evidence>
<dbReference type="Proteomes" id="UP000650467">
    <property type="component" value="Unassembled WGS sequence"/>
</dbReference>
<comment type="caution">
    <text evidence="2">The sequence shown here is derived from an EMBL/GenBank/DDBJ whole genome shotgun (WGS) entry which is preliminary data.</text>
</comment>
<dbReference type="OrthoDB" id="5835829at2759"/>
<dbReference type="PANTHER" id="PTHR34203:SF13">
    <property type="entry name" value="EXPRESSED PROTEIN"/>
    <property type="match status" value="1"/>
</dbReference>
<accession>A0A835T013</accession>
<sequence length="385" mass="39993">MTTEAEPTALGAGVATSATAGTPAAGVHASARFPPPPPTDPLVQTIRLSDILPVVRCVNPTEAQFVHKHVFFGRIGGYGLKALGLRVAPGDTVVDVGSNIGNFAMWLLKELQGDVRLVVLEPVPALAACLAANVQEYSVPGLTRATVVNAGCTCPAKSGRPARLSFNPGYTLLSTTDPFSGHELDVMAGGLQRYTGREDRSELEGVVHAHLAGPAVREVDAAMTTLSEVLAEQSPALEQIDLLKIDAVKSEWDILQGISDADWAKVRQVVVEVHLGGNVARLEQVVGLLRRRGFANVRTGWPGTPTFLAYQQYGMMAAAASARDVAALAASVTVPPPAEAAADGAGKEAGAAVAAAPPPVLPALPPPPKPSADEHLLCAVYATRS</sequence>
<dbReference type="AlphaFoldDB" id="A0A835T013"/>
<dbReference type="NCBIfam" id="TIGR01444">
    <property type="entry name" value="fkbM_fam"/>
    <property type="match status" value="1"/>
</dbReference>
<protein>
    <recommendedName>
        <fullName evidence="1">Methyltransferase FkbM domain-containing protein</fullName>
    </recommendedName>
</protein>
<dbReference type="SUPFAM" id="SSF53335">
    <property type="entry name" value="S-adenosyl-L-methionine-dependent methyltransferases"/>
    <property type="match status" value="1"/>
</dbReference>
<dbReference type="InterPro" id="IPR052514">
    <property type="entry name" value="SAM-dependent_MTase"/>
</dbReference>
<evidence type="ECO:0000313" key="2">
    <source>
        <dbReference type="EMBL" id="KAG2434597.1"/>
    </source>
</evidence>
<dbReference type="InterPro" id="IPR006342">
    <property type="entry name" value="FkbM_mtfrase"/>
</dbReference>
<evidence type="ECO:0000259" key="1">
    <source>
        <dbReference type="Pfam" id="PF05050"/>
    </source>
</evidence>
<name>A0A835T013_CHLIN</name>
<dbReference type="Gene3D" id="3.40.50.150">
    <property type="entry name" value="Vaccinia Virus protein VP39"/>
    <property type="match status" value="1"/>
</dbReference>
<dbReference type="Pfam" id="PF05050">
    <property type="entry name" value="Methyltransf_21"/>
    <property type="match status" value="1"/>
</dbReference>
<proteinExistence type="predicted"/>
<dbReference type="InterPro" id="IPR029063">
    <property type="entry name" value="SAM-dependent_MTases_sf"/>
</dbReference>